<organism evidence="3 4">
    <name type="scientific">Colocasia esculenta</name>
    <name type="common">Wild taro</name>
    <name type="synonym">Arum esculentum</name>
    <dbReference type="NCBI Taxonomy" id="4460"/>
    <lineage>
        <taxon>Eukaryota</taxon>
        <taxon>Viridiplantae</taxon>
        <taxon>Streptophyta</taxon>
        <taxon>Embryophyta</taxon>
        <taxon>Tracheophyta</taxon>
        <taxon>Spermatophyta</taxon>
        <taxon>Magnoliopsida</taxon>
        <taxon>Liliopsida</taxon>
        <taxon>Araceae</taxon>
        <taxon>Aroideae</taxon>
        <taxon>Colocasieae</taxon>
        <taxon>Colocasia</taxon>
    </lineage>
</organism>
<proteinExistence type="predicted"/>
<gene>
    <name evidence="3" type="ORF">Taro_012408</name>
</gene>
<reference evidence="3" key="1">
    <citation type="submission" date="2017-07" db="EMBL/GenBank/DDBJ databases">
        <title>Taro Niue Genome Assembly and Annotation.</title>
        <authorList>
            <person name="Atibalentja N."/>
            <person name="Keating K."/>
            <person name="Fields C.J."/>
        </authorList>
    </citation>
    <scope>NUCLEOTIDE SEQUENCE</scope>
    <source>
        <strain evidence="3">Niue_2</strain>
        <tissue evidence="3">Leaf</tissue>
    </source>
</reference>
<dbReference type="EMBL" id="NMUH01000485">
    <property type="protein sequence ID" value="MQL79966.1"/>
    <property type="molecule type" value="Genomic_DNA"/>
</dbReference>
<feature type="compositionally biased region" description="Acidic residues" evidence="1">
    <location>
        <begin position="236"/>
        <end position="247"/>
    </location>
</feature>
<name>A0A843UCW0_COLES</name>
<keyword evidence="4" id="KW-1185">Reference proteome</keyword>
<accession>A0A843UCW0</accession>
<evidence type="ECO:0000313" key="3">
    <source>
        <dbReference type="EMBL" id="MQL79966.1"/>
    </source>
</evidence>
<dbReference type="AlphaFoldDB" id="A0A843UCW0"/>
<dbReference type="Proteomes" id="UP000652761">
    <property type="component" value="Unassembled WGS sequence"/>
</dbReference>
<dbReference type="Pfam" id="PF04195">
    <property type="entry name" value="Transposase_28"/>
    <property type="match status" value="1"/>
</dbReference>
<dbReference type="InterPro" id="IPR007321">
    <property type="entry name" value="Transposase_28"/>
</dbReference>
<evidence type="ECO:0000256" key="1">
    <source>
        <dbReference type="SAM" id="MobiDB-lite"/>
    </source>
</evidence>
<feature type="region of interest" description="Disordered" evidence="1">
    <location>
        <begin position="229"/>
        <end position="253"/>
    </location>
</feature>
<protein>
    <recommendedName>
        <fullName evidence="2">Transposase (putative) gypsy type domain-containing protein</fullName>
    </recommendedName>
</protein>
<evidence type="ECO:0000313" key="4">
    <source>
        <dbReference type="Proteomes" id="UP000652761"/>
    </source>
</evidence>
<evidence type="ECO:0000259" key="2">
    <source>
        <dbReference type="Pfam" id="PF04195"/>
    </source>
</evidence>
<sequence length="319" mass="34845">MSQKGKSIAVTGASGTASTAARGPKYRSYEGLRERFWIGAEYDIILAKEEESYLVNKPGCFTLSLDLLEAGFRLSLLEVVRALLNTWGIAPIQLTVNLWRTICVFCIICKLRGVRGSAEVFWAQFSLASSPLSRESVYHTKHRPNRMQINFGKKHSYNKDTEELAAGRDQEAMEDYVEEIVVTSCLVYVNEGVRTPIAEERRPTSPQAPKKRPPLICLKRKSGAIVVSKKAAQPVAEEEAKEAEGEEETRPLSKEGVFSELGLVVVSDHFDESSSDERVGASTPQGPIAGRIDIVAAAKASSTIAAQQTLAVGEAVTAQ</sequence>
<comment type="caution">
    <text evidence="3">The sequence shown here is derived from an EMBL/GenBank/DDBJ whole genome shotgun (WGS) entry which is preliminary data.</text>
</comment>
<feature type="domain" description="Transposase (putative) gypsy type" evidence="2">
    <location>
        <begin position="65"/>
        <end position="127"/>
    </location>
</feature>
<feature type="non-terminal residue" evidence="3">
    <location>
        <position position="319"/>
    </location>
</feature>